<gene>
    <name evidence="2" type="ORF">ACFFQ6_37565</name>
</gene>
<feature type="non-terminal residue" evidence="2">
    <location>
        <position position="1"/>
    </location>
</feature>
<keyword evidence="3" id="KW-1185">Reference proteome</keyword>
<sequence length="288" mass="32627">TRPENGQPGLQIGYAPAGFAIRTIRKIDAAAQKRAKETNSKRKEPRWLLPDDVELPAPGDVAHPAIWGTKTENSFYFDRIKSHLPAITQANLAPLWPGEKFEHYTGTSVPEVSASLSGMWRITVPEWDPRLPSPVAKREAGSDIWVSSEIIRLYQAEGVMPDISEAWLAPSHRIPALEDFASQLRSWLDAMKDTDAELIPKLMYQTLAGRLYSEVGYGRYNDIDRPDWGYAIRDNSWCSTVRHTYKIAREHGIYPTAVFTDALYYETNVLKLLPHEDRPGHFILKPES</sequence>
<evidence type="ECO:0000313" key="3">
    <source>
        <dbReference type="Proteomes" id="UP001589587"/>
    </source>
</evidence>
<reference evidence="2 3" key="1">
    <citation type="submission" date="2024-09" db="EMBL/GenBank/DDBJ databases">
        <authorList>
            <person name="Sun Q."/>
            <person name="Mori K."/>
        </authorList>
    </citation>
    <scope>NUCLEOTIDE SEQUENCE [LARGE SCALE GENOMIC DNA]</scope>
    <source>
        <strain evidence="2 3">JCM 11411</strain>
    </source>
</reference>
<protein>
    <recommendedName>
        <fullName evidence="4">DNA-directed DNA polymerase</fullName>
    </recommendedName>
</protein>
<proteinExistence type="predicted"/>
<feature type="compositionally biased region" description="Basic and acidic residues" evidence="1">
    <location>
        <begin position="34"/>
        <end position="46"/>
    </location>
</feature>
<organism evidence="2 3">
    <name type="scientific">Rhodococcus baikonurensis</name>
    <dbReference type="NCBI Taxonomy" id="172041"/>
    <lineage>
        <taxon>Bacteria</taxon>
        <taxon>Bacillati</taxon>
        <taxon>Actinomycetota</taxon>
        <taxon>Actinomycetes</taxon>
        <taxon>Mycobacteriales</taxon>
        <taxon>Nocardiaceae</taxon>
        <taxon>Rhodococcus</taxon>
        <taxon>Rhodococcus erythropolis group</taxon>
    </lineage>
</organism>
<name>A0ABV5XSH0_9NOCA</name>
<dbReference type="Proteomes" id="UP001589587">
    <property type="component" value="Unassembled WGS sequence"/>
</dbReference>
<comment type="caution">
    <text evidence="2">The sequence shown here is derived from an EMBL/GenBank/DDBJ whole genome shotgun (WGS) entry which is preliminary data.</text>
</comment>
<feature type="region of interest" description="Disordered" evidence="1">
    <location>
        <begin position="32"/>
        <end position="52"/>
    </location>
</feature>
<evidence type="ECO:0000256" key="1">
    <source>
        <dbReference type="SAM" id="MobiDB-lite"/>
    </source>
</evidence>
<dbReference type="EMBL" id="JBHMAS010000120">
    <property type="protein sequence ID" value="MFB9785412.1"/>
    <property type="molecule type" value="Genomic_DNA"/>
</dbReference>
<accession>A0ABV5XSH0</accession>
<dbReference type="RefSeq" id="WP_378377548.1">
    <property type="nucleotide sequence ID" value="NZ_JBHMAS010000120.1"/>
</dbReference>
<evidence type="ECO:0008006" key="4">
    <source>
        <dbReference type="Google" id="ProtNLM"/>
    </source>
</evidence>
<evidence type="ECO:0000313" key="2">
    <source>
        <dbReference type="EMBL" id="MFB9785412.1"/>
    </source>
</evidence>